<dbReference type="Gene3D" id="1.10.3210.10">
    <property type="entry name" value="Hypothetical protein af1432"/>
    <property type="match status" value="1"/>
</dbReference>
<evidence type="ECO:0000259" key="2">
    <source>
        <dbReference type="PROSITE" id="PS51831"/>
    </source>
</evidence>
<evidence type="ECO:0000256" key="1">
    <source>
        <dbReference type="SAM" id="Phobius"/>
    </source>
</evidence>
<keyword evidence="4" id="KW-1185">Reference proteome</keyword>
<sequence length="700" mass="78890">MQRKVKKISDYIGFRAFLVVVLALIGIVQFLFMESSVREDTYEIRELQLATETIRSPKTVIDEQKTEQDRALAAEQVQPVYTLDESIAKNQAARVDSFFGYIIETITNSDDEATEEEKLVALRERLTQVDEANLTFRFTDEQLKLFLRQSIVELESSRALLSSMVTELLSEPIREQQIASYQSRIEQNVRAQAMFPADMLNVLVVMARTAIIETEVYNEEMTKARRQQAKNLVEETRILQGQVIVQEGERITAEMYRQLTLLGLTEHQSNVRVFIGVITLTLIQLMILFVMFGRWQAPNAKKQNAIVIVFLVYTLALTLLKILSILDDQFTLQLAFLFPTALVAMLLRLLINEKVGFIVSVLIAASAGLMFNAQLGAIVYVEIVLYILFSSIVSLLILRATEKSSHILRACITVSAMNIIYVFFYLVMTQSSYGMKELIFYATAAIVSGVGSGALTIGLLPFFESAFGILSTMRLIELSNPNHPLLKKILTEAPGTYHHSLMVANLADAACEAIGADGLLARVGCYYHDIGKTQRPNYFIENQMGKNPHDDLPPDESARIIIEHTTYGAELLAEHKMPKEIIDIALQHHGTSELKFFVYKAKELGIDVADAQFRYPGPKPQTKEAAVISIADSVEAAVRSMKEPTPEKIRDLVQSIIRDRLTDHQFDECDISLKELKMMTEVFCETLNGIFHSRIEYPKG</sequence>
<feature type="transmembrane region" description="Helical" evidence="1">
    <location>
        <begin position="305"/>
        <end position="326"/>
    </location>
</feature>
<protein>
    <submittedName>
        <fullName evidence="3">Phosphohydrolase</fullName>
    </submittedName>
</protein>
<dbReference type="GO" id="GO:0016787">
    <property type="term" value="F:hydrolase activity"/>
    <property type="evidence" value="ECO:0007669"/>
    <property type="project" value="UniProtKB-KW"/>
</dbReference>
<comment type="caution">
    <text evidence="3">The sequence shown here is derived from an EMBL/GenBank/DDBJ whole genome shotgun (WGS) entry which is preliminary data.</text>
</comment>
<dbReference type="PANTHER" id="PTHR36442">
    <property type="entry name" value="CYCLIC-DI-AMP PHOSPHODIESTERASE PGPH"/>
    <property type="match status" value="1"/>
</dbReference>
<feature type="transmembrane region" description="Helical" evidence="1">
    <location>
        <begin position="273"/>
        <end position="293"/>
    </location>
</feature>
<evidence type="ECO:0000313" key="4">
    <source>
        <dbReference type="Proteomes" id="UP000093199"/>
    </source>
</evidence>
<keyword evidence="1" id="KW-0812">Transmembrane</keyword>
<feature type="transmembrane region" description="Helical" evidence="1">
    <location>
        <begin position="332"/>
        <end position="350"/>
    </location>
</feature>
<reference evidence="3 4" key="1">
    <citation type="submission" date="2016-07" db="EMBL/GenBank/DDBJ databases">
        <title>Caryophanon tenue genome sequencing.</title>
        <authorList>
            <person name="Verma A."/>
            <person name="Pal Y."/>
            <person name="Krishnamurthi S."/>
        </authorList>
    </citation>
    <scope>NUCLEOTIDE SEQUENCE [LARGE SCALE GENOMIC DNA]</scope>
    <source>
        <strain evidence="3 4">DSM 14152</strain>
    </source>
</reference>
<keyword evidence="1" id="KW-0472">Membrane</keyword>
<dbReference type="EMBL" id="MASJ01000001">
    <property type="protein sequence ID" value="OCS88528.1"/>
    <property type="molecule type" value="Genomic_DNA"/>
</dbReference>
<dbReference type="Pfam" id="PF07698">
    <property type="entry name" value="7TM-7TMR_HD"/>
    <property type="match status" value="1"/>
</dbReference>
<dbReference type="STRING" id="33978.A6M13_01400"/>
<dbReference type="PROSITE" id="PS51831">
    <property type="entry name" value="HD"/>
    <property type="match status" value="1"/>
</dbReference>
<name>A0A1C0YMX8_9BACL</name>
<dbReference type="Pfam" id="PF01966">
    <property type="entry name" value="HD"/>
    <property type="match status" value="1"/>
</dbReference>
<dbReference type="InterPro" id="IPR011624">
    <property type="entry name" value="Metal-dep_PHydrolase_7TM_extra"/>
</dbReference>
<accession>A0A1C0YMX8</accession>
<dbReference type="InterPro" id="IPR006675">
    <property type="entry name" value="HDIG_dom"/>
</dbReference>
<dbReference type="SUPFAM" id="SSF109604">
    <property type="entry name" value="HD-domain/PDEase-like"/>
    <property type="match status" value="1"/>
</dbReference>
<feature type="transmembrane region" description="Helical" evidence="1">
    <location>
        <begin position="355"/>
        <end position="371"/>
    </location>
</feature>
<keyword evidence="1" id="KW-1133">Transmembrane helix</keyword>
<proteinExistence type="predicted"/>
<feature type="transmembrane region" description="Helical" evidence="1">
    <location>
        <begin position="377"/>
        <end position="398"/>
    </location>
</feature>
<feature type="transmembrane region" description="Helical" evidence="1">
    <location>
        <begin position="439"/>
        <end position="463"/>
    </location>
</feature>
<dbReference type="InterPro" id="IPR011621">
    <property type="entry name" value="Metal-dep_PHydrolase_7TM_intra"/>
</dbReference>
<dbReference type="AlphaFoldDB" id="A0A1C0YMX8"/>
<dbReference type="InterPro" id="IPR006674">
    <property type="entry name" value="HD_domain"/>
</dbReference>
<dbReference type="Pfam" id="PF07697">
    <property type="entry name" value="7TMR-HDED"/>
    <property type="match status" value="1"/>
</dbReference>
<organism evidence="3 4">
    <name type="scientific">Caryophanon tenue</name>
    <dbReference type="NCBI Taxonomy" id="33978"/>
    <lineage>
        <taxon>Bacteria</taxon>
        <taxon>Bacillati</taxon>
        <taxon>Bacillota</taxon>
        <taxon>Bacilli</taxon>
        <taxon>Bacillales</taxon>
        <taxon>Caryophanaceae</taxon>
        <taxon>Caryophanon</taxon>
    </lineage>
</organism>
<dbReference type="RefSeq" id="WP_066542321.1">
    <property type="nucleotide sequence ID" value="NZ_MASJ01000001.1"/>
</dbReference>
<feature type="transmembrane region" description="Helical" evidence="1">
    <location>
        <begin position="407"/>
        <end position="427"/>
    </location>
</feature>
<feature type="transmembrane region" description="Helical" evidence="1">
    <location>
        <begin position="12"/>
        <end position="32"/>
    </location>
</feature>
<dbReference type="PANTHER" id="PTHR36442:SF1">
    <property type="entry name" value="CYCLIC-DI-AMP PHOSPHODIESTERASE PGPH"/>
    <property type="match status" value="1"/>
</dbReference>
<gene>
    <name evidence="3" type="ORF">A6M13_01400</name>
</gene>
<evidence type="ECO:0000313" key="3">
    <source>
        <dbReference type="EMBL" id="OCS88528.1"/>
    </source>
</evidence>
<dbReference type="SMART" id="SM00471">
    <property type="entry name" value="HDc"/>
    <property type="match status" value="1"/>
</dbReference>
<keyword evidence="3" id="KW-0378">Hydrolase</keyword>
<dbReference type="NCBIfam" id="TIGR00277">
    <property type="entry name" value="HDIG"/>
    <property type="match status" value="1"/>
</dbReference>
<dbReference type="OrthoDB" id="9806952at2"/>
<dbReference type="InterPro" id="IPR003607">
    <property type="entry name" value="HD/PDEase_dom"/>
</dbReference>
<feature type="domain" description="HD" evidence="2">
    <location>
        <begin position="496"/>
        <end position="637"/>
    </location>
</feature>
<dbReference type="CDD" id="cd00077">
    <property type="entry name" value="HDc"/>
    <property type="match status" value="1"/>
</dbReference>
<dbReference type="InterPro" id="IPR052722">
    <property type="entry name" value="PgpH_phosphodiesterase"/>
</dbReference>
<dbReference type="Proteomes" id="UP000093199">
    <property type="component" value="Unassembled WGS sequence"/>
</dbReference>